<feature type="compositionally biased region" description="Polar residues" evidence="1">
    <location>
        <begin position="135"/>
        <end position="144"/>
    </location>
</feature>
<feature type="compositionally biased region" description="Polar residues" evidence="1">
    <location>
        <begin position="209"/>
        <end position="219"/>
    </location>
</feature>
<organism evidence="2 3">
    <name type="scientific">Trichogramma kaykai</name>
    <dbReference type="NCBI Taxonomy" id="54128"/>
    <lineage>
        <taxon>Eukaryota</taxon>
        <taxon>Metazoa</taxon>
        <taxon>Ecdysozoa</taxon>
        <taxon>Arthropoda</taxon>
        <taxon>Hexapoda</taxon>
        <taxon>Insecta</taxon>
        <taxon>Pterygota</taxon>
        <taxon>Neoptera</taxon>
        <taxon>Endopterygota</taxon>
        <taxon>Hymenoptera</taxon>
        <taxon>Apocrita</taxon>
        <taxon>Proctotrupomorpha</taxon>
        <taxon>Chalcidoidea</taxon>
        <taxon>Trichogrammatidae</taxon>
        <taxon>Trichogramma</taxon>
    </lineage>
</organism>
<feature type="region of interest" description="Disordered" evidence="1">
    <location>
        <begin position="47"/>
        <end position="226"/>
    </location>
</feature>
<keyword evidence="3" id="KW-1185">Reference proteome</keyword>
<dbReference type="Proteomes" id="UP001627154">
    <property type="component" value="Unassembled WGS sequence"/>
</dbReference>
<sequence>MAAKLTSRSGGPFTITEKVGSVVYELVDDQGESVGQSHVRFLRPVIQPIEETEETDSENEIQATSSEAQTYDAADEHANTNEKGVNEAETHDAMSGQANNEKTNEVGEKAHETAHEHIEPHESTGNEARACDTKAGTTEPSSKKGNIKPDKTQKVKKAKRKNTMIVKRTDSRNIGWKKPMTTRKSEQHTVEKHTDSPDEQKEPSEGTENEIQTPRQTTRAAIRRNK</sequence>
<dbReference type="AlphaFoldDB" id="A0ABD2W499"/>
<feature type="compositionally biased region" description="Basic and acidic residues" evidence="1">
    <location>
        <begin position="74"/>
        <end position="92"/>
    </location>
</feature>
<evidence type="ECO:0000313" key="3">
    <source>
        <dbReference type="Proteomes" id="UP001627154"/>
    </source>
</evidence>
<dbReference type="EMBL" id="JBJJXI010000136">
    <property type="protein sequence ID" value="KAL3387880.1"/>
    <property type="molecule type" value="Genomic_DNA"/>
</dbReference>
<feature type="compositionally biased region" description="Basic and acidic residues" evidence="1">
    <location>
        <begin position="183"/>
        <end position="204"/>
    </location>
</feature>
<feature type="compositionally biased region" description="Basic and acidic residues" evidence="1">
    <location>
        <begin position="102"/>
        <end position="132"/>
    </location>
</feature>
<feature type="compositionally biased region" description="Acidic residues" evidence="1">
    <location>
        <begin position="50"/>
        <end position="59"/>
    </location>
</feature>
<gene>
    <name evidence="2" type="ORF">TKK_016968</name>
</gene>
<evidence type="ECO:0000256" key="1">
    <source>
        <dbReference type="SAM" id="MobiDB-lite"/>
    </source>
</evidence>
<reference evidence="2 3" key="1">
    <citation type="journal article" date="2024" name="bioRxiv">
        <title>A reference genome for Trichogramma kaykai: A tiny desert-dwelling parasitoid wasp with competing sex-ratio distorters.</title>
        <authorList>
            <person name="Culotta J."/>
            <person name="Lindsey A.R."/>
        </authorList>
    </citation>
    <scope>NUCLEOTIDE SEQUENCE [LARGE SCALE GENOMIC DNA]</scope>
    <source>
        <strain evidence="2 3">KSX58</strain>
    </source>
</reference>
<protein>
    <recommendedName>
        <fullName evidence="4">Hypervirulence associated protein TUDOR domain-containing protein</fullName>
    </recommendedName>
</protein>
<evidence type="ECO:0008006" key="4">
    <source>
        <dbReference type="Google" id="ProtNLM"/>
    </source>
</evidence>
<name>A0ABD2W499_9HYME</name>
<accession>A0ABD2W499</accession>
<evidence type="ECO:0000313" key="2">
    <source>
        <dbReference type="EMBL" id="KAL3387880.1"/>
    </source>
</evidence>
<proteinExistence type="predicted"/>
<comment type="caution">
    <text evidence="2">The sequence shown here is derived from an EMBL/GenBank/DDBJ whole genome shotgun (WGS) entry which is preliminary data.</text>
</comment>